<comment type="caution">
    <text evidence="7">The sequence shown here is derived from an EMBL/GenBank/DDBJ whole genome shotgun (WGS) entry which is preliminary data.</text>
</comment>
<dbReference type="CDD" id="cd00685">
    <property type="entry name" value="Trans_IPPS_HT"/>
    <property type="match status" value="1"/>
</dbReference>
<evidence type="ECO:0000313" key="8">
    <source>
        <dbReference type="Proteomes" id="UP000004431"/>
    </source>
</evidence>
<comment type="cofactor">
    <cofactor evidence="1">
        <name>Mg(2+)</name>
        <dbReference type="ChEBI" id="CHEBI:18420"/>
    </cofactor>
</comment>
<proteinExistence type="inferred from homology"/>
<keyword evidence="3 6" id="KW-0808">Transferase</keyword>
<dbReference type="RefSeq" id="WP_006304439.1">
    <property type="nucleotide sequence ID" value="NZ_AEDQ01000029.1"/>
</dbReference>
<reference evidence="7 8" key="1">
    <citation type="submission" date="2010-08" db="EMBL/GenBank/DDBJ databases">
        <authorList>
            <person name="Durkin A.S."/>
            <person name="Madupu R."/>
            <person name="Torralba M."/>
            <person name="Gillis M."/>
            <person name="Methe B."/>
            <person name="Sutton G."/>
            <person name="Nelson K.E."/>
        </authorList>
    </citation>
    <scope>NUCLEOTIDE SEQUENCE [LARGE SCALE GENOMIC DNA]</scope>
    <source>
        <strain evidence="7 8">PB189-T1-4</strain>
    </source>
</reference>
<comment type="similarity">
    <text evidence="2 6">Belongs to the FPP/GGPP synthase family.</text>
</comment>
<dbReference type="Pfam" id="PF00348">
    <property type="entry name" value="polyprenyl_synt"/>
    <property type="match status" value="1"/>
</dbReference>
<keyword evidence="5" id="KW-0460">Magnesium</keyword>
<keyword evidence="4" id="KW-0479">Metal-binding</keyword>
<evidence type="ECO:0000256" key="3">
    <source>
        <dbReference type="ARBA" id="ARBA00022679"/>
    </source>
</evidence>
<gene>
    <name evidence="7" type="ORF">HMPREF9248_0531</name>
</gene>
<accession>A0ABN0AZ19</accession>
<dbReference type="PROSITE" id="PS00723">
    <property type="entry name" value="POLYPRENYL_SYNTHASE_1"/>
    <property type="match status" value="1"/>
</dbReference>
<dbReference type="Proteomes" id="UP000004431">
    <property type="component" value="Unassembled WGS sequence"/>
</dbReference>
<dbReference type="PANTHER" id="PTHR12001:SF85">
    <property type="entry name" value="SHORT CHAIN ISOPRENYL DIPHOSPHATE SYNTHASE"/>
    <property type="match status" value="1"/>
</dbReference>
<evidence type="ECO:0000256" key="1">
    <source>
        <dbReference type="ARBA" id="ARBA00001946"/>
    </source>
</evidence>
<evidence type="ECO:0000313" key="7">
    <source>
        <dbReference type="EMBL" id="EFL43784.1"/>
    </source>
</evidence>
<evidence type="ECO:0000256" key="4">
    <source>
        <dbReference type="ARBA" id="ARBA00022723"/>
    </source>
</evidence>
<dbReference type="InterPro" id="IPR008949">
    <property type="entry name" value="Isoprenoid_synthase_dom_sf"/>
</dbReference>
<dbReference type="SFLD" id="SFLDG01017">
    <property type="entry name" value="Polyprenyl_Transferase_Like"/>
    <property type="match status" value="1"/>
</dbReference>
<sequence>MPECAQRKDAFEHAADPTFAELFATYAAHIRRALATWAPQHKNAVYTPTCTLPGHITNNLDAFLYEPLAQFVQGKGKFIRPALCMLGAHIAAGERAAGEAVQTEVLPDALVRLACALELFQAAALIHDDIADESLVRRGNPCLYRTHGTGLAINMGDCALVDASKLICTLSAEGLPSNAALQLLDEFLTMERTTIEGQALDLGWSRARTWNLAPSDYLVMAELKTAHYSLASPLVLGALFAQAPKALCDALREFGCAAGVAFQLRDDYLNLFGNKAQGKDMCSDIIEGKRTYLTLYALEHLPSELQHELIDILAAKTNTARELARACELIEKAGAPEASLAKERELVGQALHTLDKAQLAPKHIQLLADLCHYVTHRSA</sequence>
<dbReference type="InterPro" id="IPR000092">
    <property type="entry name" value="Polyprenyl_synt"/>
</dbReference>
<dbReference type="EMBL" id="AEDQ01000029">
    <property type="protein sequence ID" value="EFL43784.1"/>
    <property type="molecule type" value="Genomic_DNA"/>
</dbReference>
<name>A0ABN0AZ19_9ACTN</name>
<dbReference type="InterPro" id="IPR033749">
    <property type="entry name" value="Polyprenyl_synt_CS"/>
</dbReference>
<keyword evidence="8" id="KW-1185">Reference proteome</keyword>
<dbReference type="SFLD" id="SFLDS00005">
    <property type="entry name" value="Isoprenoid_Synthase_Type_I"/>
    <property type="match status" value="1"/>
</dbReference>
<dbReference type="PANTHER" id="PTHR12001">
    <property type="entry name" value="GERANYLGERANYL PYROPHOSPHATE SYNTHASE"/>
    <property type="match status" value="1"/>
</dbReference>
<protein>
    <submittedName>
        <fullName evidence="7">Polyprenyl synthetase</fullName>
    </submittedName>
</protein>
<evidence type="ECO:0000256" key="2">
    <source>
        <dbReference type="ARBA" id="ARBA00006706"/>
    </source>
</evidence>
<evidence type="ECO:0000256" key="6">
    <source>
        <dbReference type="RuleBase" id="RU004466"/>
    </source>
</evidence>
<dbReference type="Gene3D" id="1.10.600.10">
    <property type="entry name" value="Farnesyl Diphosphate Synthase"/>
    <property type="match status" value="1"/>
</dbReference>
<organism evidence="7 8">
    <name type="scientific">Fannyhessea vaginae PB189-T1-4</name>
    <dbReference type="NCBI Taxonomy" id="866774"/>
    <lineage>
        <taxon>Bacteria</taxon>
        <taxon>Bacillati</taxon>
        <taxon>Actinomycetota</taxon>
        <taxon>Coriobacteriia</taxon>
        <taxon>Coriobacteriales</taxon>
        <taxon>Atopobiaceae</taxon>
        <taxon>Fannyhessea</taxon>
    </lineage>
</organism>
<dbReference type="SUPFAM" id="SSF48576">
    <property type="entry name" value="Terpenoid synthases"/>
    <property type="match status" value="1"/>
</dbReference>
<evidence type="ECO:0000256" key="5">
    <source>
        <dbReference type="ARBA" id="ARBA00022842"/>
    </source>
</evidence>